<evidence type="ECO:0000313" key="2">
    <source>
        <dbReference type="EMBL" id="QOR58567.1"/>
    </source>
</evidence>
<name>A0A7M1RVX3_9CAUD</name>
<feature type="transmembrane region" description="Helical" evidence="1">
    <location>
        <begin position="95"/>
        <end position="116"/>
    </location>
</feature>
<keyword evidence="1" id="KW-0472">Membrane</keyword>
<accession>A0A7M1RVX3</accession>
<reference evidence="2 3" key="1">
    <citation type="submission" date="2020-07" db="EMBL/GenBank/DDBJ databases">
        <title>Taxonomic proposal: Crassvirales, a new order of highly abundant and diverse bacterial viruses.</title>
        <authorList>
            <person name="Shkoporov A.N."/>
            <person name="Stockdale S.R."/>
            <person name="Guerin E."/>
            <person name="Ross R.P."/>
            <person name="Hill C."/>
        </authorList>
    </citation>
    <scope>NUCLEOTIDE SEQUENCE [LARGE SCALE GENOMIC DNA]</scope>
</reference>
<organism evidence="2 3">
    <name type="scientific">uncultured phage cr3_1</name>
    <dbReference type="NCBI Taxonomy" id="2772065"/>
    <lineage>
        <taxon>Viruses</taxon>
        <taxon>Duplodnaviria</taxon>
        <taxon>Heunggongvirae</taxon>
        <taxon>Uroviricota</taxon>
        <taxon>Caudoviricetes</taxon>
        <taxon>Crassvirales</taxon>
        <taxon>Intestiviridae</taxon>
        <taxon>Crudevirinae</taxon>
        <taxon>Diorhovirus</taxon>
        <taxon>Diorhovirus intestinalis</taxon>
    </lineage>
</organism>
<sequence>MLTKHKVFLLLAKWIPVVTAIGILINATLVYFNSPDAVNDLMSFTIGVSIAGIALMYSCSYAFNFCTWHRVVISYNASVMLLTFFIRYTSIECGYSLLLLLYYILAGVFTLIGLYLHNKKILTLLQKMSVLLKVLKKELQHSIENIDAGNSEITEEELVELVKLLATINKGGERISKTIACEKILHCSPSTFDNYVREGIIPPGRKVAGFKELSWNESDFIGIKLKRIRNAVK</sequence>
<feature type="transmembrane region" description="Helical" evidence="1">
    <location>
        <begin position="71"/>
        <end position="89"/>
    </location>
</feature>
<keyword evidence="1" id="KW-1133">Transmembrane helix</keyword>
<keyword evidence="1" id="KW-0812">Transmembrane</keyword>
<proteinExistence type="predicted"/>
<dbReference type="KEGG" id="vg:65129045"/>
<dbReference type="EMBL" id="MT774381">
    <property type="protein sequence ID" value="QOR58567.1"/>
    <property type="molecule type" value="Genomic_DNA"/>
</dbReference>
<keyword evidence="3" id="KW-1185">Reference proteome</keyword>
<feature type="transmembrane region" description="Helical" evidence="1">
    <location>
        <begin position="7"/>
        <end position="32"/>
    </location>
</feature>
<dbReference type="GeneID" id="65129045"/>
<protein>
    <submittedName>
        <fullName evidence="2">Uncharacterized protein</fullName>
    </submittedName>
</protein>
<dbReference type="RefSeq" id="YP_010110725.1">
    <property type="nucleotide sequence ID" value="NC_055874.1"/>
</dbReference>
<dbReference type="Proteomes" id="UP000594037">
    <property type="component" value="Segment"/>
</dbReference>
<feature type="transmembrane region" description="Helical" evidence="1">
    <location>
        <begin position="44"/>
        <end position="64"/>
    </location>
</feature>
<evidence type="ECO:0000256" key="1">
    <source>
        <dbReference type="SAM" id="Phobius"/>
    </source>
</evidence>
<evidence type="ECO:0000313" key="3">
    <source>
        <dbReference type="Proteomes" id="UP000594037"/>
    </source>
</evidence>